<gene>
    <name evidence="1" type="ORF">PPNO1_LOCUS4845</name>
</gene>
<comment type="caution">
    <text evidence="1">The sequence shown here is derived from an EMBL/GenBank/DDBJ whole genome shotgun (WGS) entry which is preliminary data.</text>
</comment>
<dbReference type="AlphaFoldDB" id="A0A9P1MB38"/>
<proteinExistence type="predicted"/>
<reference evidence="1" key="1">
    <citation type="submission" date="2022-11" db="EMBL/GenBank/DDBJ databases">
        <authorList>
            <person name="Scott C."/>
            <person name="Bruce N."/>
        </authorList>
    </citation>
    <scope>NUCLEOTIDE SEQUENCE</scope>
</reference>
<accession>A0A9P1MB38</accession>
<protein>
    <submittedName>
        <fullName evidence="1">Uncharacterized protein</fullName>
    </submittedName>
</protein>
<evidence type="ECO:0000313" key="1">
    <source>
        <dbReference type="EMBL" id="CAI4215124.1"/>
    </source>
</evidence>
<dbReference type="Proteomes" id="UP000838763">
    <property type="component" value="Unassembled WGS sequence"/>
</dbReference>
<evidence type="ECO:0000313" key="2">
    <source>
        <dbReference type="Proteomes" id="UP000838763"/>
    </source>
</evidence>
<dbReference type="EMBL" id="CALLCH030000012">
    <property type="protein sequence ID" value="CAI4215124.1"/>
    <property type="molecule type" value="Genomic_DNA"/>
</dbReference>
<keyword evidence="2" id="KW-1185">Reference proteome</keyword>
<organism evidence="1 2">
    <name type="scientific">Parascedosporium putredinis</name>
    <dbReference type="NCBI Taxonomy" id="1442378"/>
    <lineage>
        <taxon>Eukaryota</taxon>
        <taxon>Fungi</taxon>
        <taxon>Dikarya</taxon>
        <taxon>Ascomycota</taxon>
        <taxon>Pezizomycotina</taxon>
        <taxon>Sordariomycetes</taxon>
        <taxon>Hypocreomycetidae</taxon>
        <taxon>Microascales</taxon>
        <taxon>Microascaceae</taxon>
        <taxon>Parascedosporium</taxon>
    </lineage>
</organism>
<sequence>MLTPSHPQPTVTPRIIPPHASELGATPRFHRLCDIFDDCSVLKVKLWVAGARPAARLEIMASQVPFSPPFTGSEKSEWVAQLQITPSGQHSPLVDHYCRRIADSEPELIHRLFNNR</sequence>
<name>A0A9P1MB38_9PEZI</name>